<evidence type="ECO:0000259" key="3">
    <source>
        <dbReference type="Pfam" id="PF15982"/>
    </source>
</evidence>
<dbReference type="PANTHER" id="PTHR12459">
    <property type="entry name" value="TRANSMEMBRANE PROTEIN 135-RELATED"/>
    <property type="match status" value="1"/>
</dbReference>
<feature type="transmembrane region" description="Helical" evidence="2">
    <location>
        <begin position="561"/>
        <end position="583"/>
    </location>
</feature>
<dbReference type="PANTHER" id="PTHR12459:SF6">
    <property type="entry name" value="GB|AAD46013.1"/>
    <property type="match status" value="1"/>
</dbReference>
<dbReference type="RefSeq" id="XP_018262407.1">
    <property type="nucleotide sequence ID" value="XM_018408716.1"/>
</dbReference>
<feature type="domain" description="Transmembrane protein 135 N-terminal" evidence="3">
    <location>
        <begin position="510"/>
        <end position="645"/>
    </location>
</feature>
<evidence type="ECO:0000313" key="5">
    <source>
        <dbReference type="EMBL" id="WWC62535.1"/>
    </source>
</evidence>
<feature type="region of interest" description="Disordered" evidence="1">
    <location>
        <begin position="135"/>
        <end position="154"/>
    </location>
</feature>
<dbReference type="EMBL" id="CP144535">
    <property type="protein sequence ID" value="WWC62535.1"/>
    <property type="molecule type" value="Genomic_DNA"/>
</dbReference>
<keyword evidence="6" id="KW-1185">Reference proteome</keyword>
<feature type="compositionally biased region" description="Low complexity" evidence="1">
    <location>
        <begin position="89"/>
        <end position="121"/>
    </location>
</feature>
<dbReference type="STRING" id="1296121.A0A1A6A3D1"/>
<gene>
    <name evidence="4" type="ORF">I303_05424</name>
    <name evidence="5" type="ORF">I303_105131</name>
</gene>
<name>A0A1A6A3D1_9TREE</name>
<feature type="compositionally biased region" description="Basic and acidic residues" evidence="1">
    <location>
        <begin position="60"/>
        <end position="75"/>
    </location>
</feature>
<organism evidence="4">
    <name type="scientific">Kwoniella dejecticola CBS 10117</name>
    <dbReference type="NCBI Taxonomy" id="1296121"/>
    <lineage>
        <taxon>Eukaryota</taxon>
        <taxon>Fungi</taxon>
        <taxon>Dikarya</taxon>
        <taxon>Basidiomycota</taxon>
        <taxon>Agaricomycotina</taxon>
        <taxon>Tremellomycetes</taxon>
        <taxon>Tremellales</taxon>
        <taxon>Cryptococcaceae</taxon>
        <taxon>Kwoniella</taxon>
    </lineage>
</organism>
<feature type="transmembrane region" description="Helical" evidence="2">
    <location>
        <begin position="527"/>
        <end position="549"/>
    </location>
</feature>
<dbReference type="InterPro" id="IPR031926">
    <property type="entry name" value="TMEM135_N"/>
</dbReference>
<dbReference type="OrthoDB" id="291792at2759"/>
<dbReference type="KEGG" id="kdj:28969123"/>
<reference evidence="5" key="2">
    <citation type="submission" date="2013-07" db="EMBL/GenBank/DDBJ databases">
        <authorList>
            <consortium name="The Broad Institute Genome Sequencing Platform"/>
            <person name="Cuomo C."/>
            <person name="Litvintseva A."/>
            <person name="Chen Y."/>
            <person name="Heitman J."/>
            <person name="Sun S."/>
            <person name="Springer D."/>
            <person name="Dromer F."/>
            <person name="Young S.K."/>
            <person name="Zeng Q."/>
            <person name="Gargeya S."/>
            <person name="Fitzgerald M."/>
            <person name="Abouelleil A."/>
            <person name="Alvarado L."/>
            <person name="Berlin A.M."/>
            <person name="Chapman S.B."/>
            <person name="Dewar J."/>
            <person name="Goldberg J."/>
            <person name="Griggs A."/>
            <person name="Gujja S."/>
            <person name="Hansen M."/>
            <person name="Howarth C."/>
            <person name="Imamovic A."/>
            <person name="Larimer J."/>
            <person name="McCowan C."/>
            <person name="Murphy C."/>
            <person name="Pearson M."/>
            <person name="Priest M."/>
            <person name="Roberts A."/>
            <person name="Saif S."/>
            <person name="Shea T."/>
            <person name="Sykes S."/>
            <person name="Wortman J."/>
            <person name="Nusbaum C."/>
            <person name="Birren B."/>
        </authorList>
    </citation>
    <scope>NUCLEOTIDE SEQUENCE</scope>
    <source>
        <strain evidence="5">CBS 10117</strain>
    </source>
</reference>
<dbReference type="Proteomes" id="UP000078595">
    <property type="component" value="Chromosome 6"/>
</dbReference>
<keyword evidence="2" id="KW-0472">Membrane</keyword>
<reference evidence="5" key="3">
    <citation type="submission" date="2024-02" db="EMBL/GenBank/DDBJ databases">
        <title>Comparative genomics of Cryptococcus and Kwoniella reveals pathogenesis evolution and contrasting modes of karyotype evolution via chromosome fusion or intercentromeric recombination.</title>
        <authorList>
            <person name="Coelho M.A."/>
            <person name="David-Palma M."/>
            <person name="Shea T."/>
            <person name="Bowers K."/>
            <person name="McGinley-Smith S."/>
            <person name="Mohammad A.W."/>
            <person name="Gnirke A."/>
            <person name="Yurkov A.M."/>
            <person name="Nowrousian M."/>
            <person name="Sun S."/>
            <person name="Cuomo C.A."/>
            <person name="Heitman J."/>
        </authorList>
    </citation>
    <scope>NUCLEOTIDE SEQUENCE</scope>
    <source>
        <strain evidence="5">CBS 10117</strain>
    </source>
</reference>
<dbReference type="EMBL" id="KI894032">
    <property type="protein sequence ID" value="OBR84565.1"/>
    <property type="molecule type" value="Genomic_DNA"/>
</dbReference>
<accession>A0A1A6A3D1</accession>
<reference evidence="4" key="1">
    <citation type="submission" date="2013-07" db="EMBL/GenBank/DDBJ databases">
        <title>The Genome Sequence of Cryptococcus dejecticola CBS10117.</title>
        <authorList>
            <consortium name="The Broad Institute Genome Sequencing Platform"/>
            <person name="Cuomo C."/>
            <person name="Litvintseva A."/>
            <person name="Chen Y."/>
            <person name="Heitman J."/>
            <person name="Sun S."/>
            <person name="Springer D."/>
            <person name="Dromer F."/>
            <person name="Young S.K."/>
            <person name="Zeng Q."/>
            <person name="Gargeya S."/>
            <person name="Fitzgerald M."/>
            <person name="Abouelleil A."/>
            <person name="Alvarado L."/>
            <person name="Berlin A.M."/>
            <person name="Chapman S.B."/>
            <person name="Dewar J."/>
            <person name="Goldberg J."/>
            <person name="Griggs A."/>
            <person name="Gujja S."/>
            <person name="Hansen M."/>
            <person name="Howarth C."/>
            <person name="Imamovic A."/>
            <person name="Larimer J."/>
            <person name="McCowan C."/>
            <person name="Murphy C."/>
            <person name="Pearson M."/>
            <person name="Priest M."/>
            <person name="Roberts A."/>
            <person name="Saif S."/>
            <person name="Shea T."/>
            <person name="Sykes S."/>
            <person name="Wortman J."/>
            <person name="Nusbaum C."/>
            <person name="Birren B."/>
        </authorList>
    </citation>
    <scope>NUCLEOTIDE SEQUENCE [LARGE SCALE GENOMIC DNA]</scope>
    <source>
        <strain evidence="4">CBS 10117</strain>
    </source>
</reference>
<evidence type="ECO:0000313" key="4">
    <source>
        <dbReference type="EMBL" id="OBR84565.1"/>
    </source>
</evidence>
<feature type="transmembrane region" description="Helical" evidence="2">
    <location>
        <begin position="267"/>
        <end position="287"/>
    </location>
</feature>
<dbReference type="GeneID" id="28969123"/>
<dbReference type="InterPro" id="IPR026749">
    <property type="entry name" value="Tmem135"/>
</dbReference>
<protein>
    <recommendedName>
        <fullName evidence="3">Transmembrane protein 135 N-terminal domain-containing protein</fullName>
    </recommendedName>
</protein>
<keyword evidence="2" id="KW-0812">Transmembrane</keyword>
<dbReference type="Pfam" id="PF15982">
    <property type="entry name" value="TMEM135_C_rich"/>
    <property type="match status" value="1"/>
</dbReference>
<keyword evidence="2" id="KW-1133">Transmembrane helix</keyword>
<evidence type="ECO:0000256" key="1">
    <source>
        <dbReference type="SAM" id="MobiDB-lite"/>
    </source>
</evidence>
<sequence>MSSPPNLFSSLDLIPGLDSPETIVSPRPTPLSSPPLPTHHHPHHRSKTAPPPNLSPPAHSRLERSPVTDRHDHGQQLKQGPDQGQDADQSSSNESSPTSPSNQTSCLRRTPSSLSTGSSNGNGSGREKKRLRFTSLQSPTQPQHAGPSRSAAGDIIFPGKSLEEGSPMLTKGTRGIPKDQVDYLMSDPGTPNLSETADQIRRTLSLASLDSLLLISTNHSGKRDKLLAEVSKAGKGLVWRAQDEKRLLPRDPERAGILALKRGLRSFLLAFSVRAGINVLLALFRNLRNKRLKLALFRHAIFGQEPFRFGAMLGTFTFLNTLTLHMLRLAPPLGYYKRRLRNGIFNKPTFGPPEREGDEGERRWQAAVAGAVGSLGLLWESRSRRAGVAQQMFVRGLQASYNQYTPRLGIHIPHGDLLVFGACCGQIMFAWLCSPETIPKEYSAWILQASRVPSFAVNANRTITRQKIIEPLQVEKAMAHQGITSSNMKALQELMAKIKEGLHPAAVPCEMVHPWVDSCTETNIRRFFAVFRFMLPVYSALHLIPMLVLRRHHVQRDPLRMLARAIWGITRSCSFLGVFVAIYQSFFCLRIQSIEQGWGTKTLTKLLKRKEAFWLMGFSTCLSLLVEEKKRRAELAMYVLPRALESAWSSARKRAWVPIVPFGETILGAVAMGMVMDAYKHQPDAMSGIVRRLLFQLVGPV</sequence>
<dbReference type="AlphaFoldDB" id="A0A1A6A3D1"/>
<evidence type="ECO:0000256" key="2">
    <source>
        <dbReference type="SAM" id="Phobius"/>
    </source>
</evidence>
<evidence type="ECO:0000313" key="6">
    <source>
        <dbReference type="Proteomes" id="UP000078595"/>
    </source>
</evidence>
<dbReference type="VEuPathDB" id="FungiDB:I303_05424"/>
<proteinExistence type="predicted"/>
<feature type="region of interest" description="Disordered" evidence="1">
    <location>
        <begin position="1"/>
        <end position="128"/>
    </location>
</feature>
<feature type="compositionally biased region" description="Pro residues" evidence="1">
    <location>
        <begin position="27"/>
        <end position="37"/>
    </location>
</feature>
<feature type="compositionally biased region" description="Basic residues" evidence="1">
    <location>
        <begin position="38"/>
        <end position="47"/>
    </location>
</feature>